<name>A0ABR8CVG6_9NOST</name>
<reference evidence="2 3" key="1">
    <citation type="journal article" date="2020" name="ISME J.">
        <title>Comparative genomics reveals insights into cyanobacterial evolution and habitat adaptation.</title>
        <authorList>
            <person name="Chen M.Y."/>
            <person name="Teng W.K."/>
            <person name="Zhao L."/>
            <person name="Hu C.X."/>
            <person name="Zhou Y.K."/>
            <person name="Han B.P."/>
            <person name="Song L.R."/>
            <person name="Shu W.S."/>
        </authorList>
    </citation>
    <scope>NUCLEOTIDE SEQUENCE [LARGE SCALE GENOMIC DNA]</scope>
    <source>
        <strain evidence="2 3">FACHB-260</strain>
    </source>
</reference>
<evidence type="ECO:0000313" key="2">
    <source>
        <dbReference type="EMBL" id="MBD2347196.1"/>
    </source>
</evidence>
<gene>
    <name evidence="2" type="ORF">H6G18_24145</name>
</gene>
<keyword evidence="3" id="KW-1185">Reference proteome</keyword>
<comment type="caution">
    <text evidence="2">The sequence shown here is derived from an EMBL/GenBank/DDBJ whole genome shotgun (WGS) entry which is preliminary data.</text>
</comment>
<evidence type="ECO:0000313" key="3">
    <source>
        <dbReference type="Proteomes" id="UP000607281"/>
    </source>
</evidence>
<proteinExistence type="predicted"/>
<accession>A0ABR8CVG6</accession>
<dbReference type="InterPro" id="IPR013597">
    <property type="entry name" value="Mat_intron_G2"/>
</dbReference>
<evidence type="ECO:0000259" key="1">
    <source>
        <dbReference type="Pfam" id="PF08388"/>
    </source>
</evidence>
<protein>
    <recommendedName>
        <fullName evidence="1">Group II intron maturase-specific domain-containing protein</fullName>
    </recommendedName>
</protein>
<sequence length="45" mass="5283">MKPVIRGWTNYYSCVVSKRVFNQADTTLFSQLKAWAEHRHPNKSS</sequence>
<dbReference type="Proteomes" id="UP000607281">
    <property type="component" value="Unassembled WGS sequence"/>
</dbReference>
<organism evidence="2 3">
    <name type="scientific">Anabaena subtropica FACHB-260</name>
    <dbReference type="NCBI Taxonomy" id="2692884"/>
    <lineage>
        <taxon>Bacteria</taxon>
        <taxon>Bacillati</taxon>
        <taxon>Cyanobacteriota</taxon>
        <taxon>Cyanophyceae</taxon>
        <taxon>Nostocales</taxon>
        <taxon>Nostocaceae</taxon>
        <taxon>Anabaena</taxon>
    </lineage>
</organism>
<dbReference type="Pfam" id="PF08388">
    <property type="entry name" value="GIIM"/>
    <property type="match status" value="1"/>
</dbReference>
<feature type="domain" description="Group II intron maturase-specific" evidence="1">
    <location>
        <begin position="2"/>
        <end position="44"/>
    </location>
</feature>
<dbReference type="EMBL" id="JACJRF010000080">
    <property type="protein sequence ID" value="MBD2347196.1"/>
    <property type="molecule type" value="Genomic_DNA"/>
</dbReference>